<reference evidence="2" key="2">
    <citation type="submission" date="2015-08" db="UniProtKB">
        <authorList>
            <consortium name="WormBaseParasite"/>
        </authorList>
    </citation>
    <scope>IDENTIFICATION</scope>
</reference>
<evidence type="ECO:0000313" key="1">
    <source>
        <dbReference type="Proteomes" id="UP000035680"/>
    </source>
</evidence>
<sequence>MRKPEILKLMKDNKYTVCNIKFAASNIRRLTLTIFGVQQNLSAPILHSLYQKLRTIKSTSIKSENVFPTLSYIRNC</sequence>
<proteinExistence type="predicted"/>
<reference evidence="1" key="1">
    <citation type="submission" date="2014-07" db="EMBL/GenBank/DDBJ databases">
        <authorList>
            <person name="Martin A.A"/>
            <person name="De Silva N."/>
        </authorList>
    </citation>
    <scope>NUCLEOTIDE SEQUENCE</scope>
</reference>
<keyword evidence="1" id="KW-1185">Reference proteome</keyword>
<protein>
    <submittedName>
        <fullName evidence="2">Transposase</fullName>
    </submittedName>
</protein>
<dbReference type="WBParaSite" id="SVE_1990000.1">
    <property type="protein sequence ID" value="SVE_1990000.1"/>
    <property type="gene ID" value="SVE_1990000"/>
</dbReference>
<dbReference type="AlphaFoldDB" id="A0A0K0G585"/>
<organism evidence="1 2">
    <name type="scientific">Strongyloides venezuelensis</name>
    <name type="common">Threadworm</name>
    <dbReference type="NCBI Taxonomy" id="75913"/>
    <lineage>
        <taxon>Eukaryota</taxon>
        <taxon>Metazoa</taxon>
        <taxon>Ecdysozoa</taxon>
        <taxon>Nematoda</taxon>
        <taxon>Chromadorea</taxon>
        <taxon>Rhabditida</taxon>
        <taxon>Tylenchina</taxon>
        <taxon>Panagrolaimomorpha</taxon>
        <taxon>Strongyloidoidea</taxon>
        <taxon>Strongyloididae</taxon>
        <taxon>Strongyloides</taxon>
    </lineage>
</organism>
<accession>A0A0K0G585</accession>
<evidence type="ECO:0000313" key="2">
    <source>
        <dbReference type="WBParaSite" id="SVE_1990000.1"/>
    </source>
</evidence>
<name>A0A0K0G585_STRVS</name>
<dbReference type="Proteomes" id="UP000035680">
    <property type="component" value="Unassembled WGS sequence"/>
</dbReference>